<name>A0A8R2H6A1_ACYPI</name>
<dbReference type="GO" id="GO:0005549">
    <property type="term" value="F:odorant binding"/>
    <property type="evidence" value="ECO:0007669"/>
    <property type="project" value="InterPro"/>
</dbReference>
<proteinExistence type="predicted"/>
<dbReference type="GO" id="GO:0016020">
    <property type="term" value="C:membrane"/>
    <property type="evidence" value="ECO:0007669"/>
    <property type="project" value="UniProtKB-SubCell"/>
</dbReference>
<evidence type="ECO:0000256" key="5">
    <source>
        <dbReference type="ARBA" id="ARBA00022989"/>
    </source>
</evidence>
<dbReference type="GO" id="GO:0007165">
    <property type="term" value="P:signal transduction"/>
    <property type="evidence" value="ECO:0007669"/>
    <property type="project" value="UniProtKB-KW"/>
</dbReference>
<evidence type="ECO:0000256" key="2">
    <source>
        <dbReference type="ARBA" id="ARBA00022606"/>
    </source>
</evidence>
<dbReference type="GO" id="GO:0004984">
    <property type="term" value="F:olfactory receptor activity"/>
    <property type="evidence" value="ECO:0007669"/>
    <property type="project" value="InterPro"/>
</dbReference>
<comment type="subcellular location">
    <subcellularLocation>
        <location evidence="1">Membrane</location>
        <topology evidence="1">Multi-pass membrane protein</topology>
    </subcellularLocation>
</comment>
<evidence type="ECO:0000256" key="8">
    <source>
        <dbReference type="ARBA" id="ARBA00023224"/>
    </source>
</evidence>
<keyword evidence="7" id="KW-0675">Receptor</keyword>
<evidence type="ECO:0000256" key="1">
    <source>
        <dbReference type="ARBA" id="ARBA00004141"/>
    </source>
</evidence>
<evidence type="ECO:0000256" key="4">
    <source>
        <dbReference type="ARBA" id="ARBA00022725"/>
    </source>
</evidence>
<evidence type="ECO:0000313" key="11">
    <source>
        <dbReference type="Proteomes" id="UP000007819"/>
    </source>
</evidence>
<feature type="transmembrane region" description="Helical" evidence="9">
    <location>
        <begin position="37"/>
        <end position="58"/>
    </location>
</feature>
<feature type="transmembrane region" description="Helical" evidence="9">
    <location>
        <begin position="196"/>
        <end position="220"/>
    </location>
</feature>
<evidence type="ECO:0000256" key="7">
    <source>
        <dbReference type="ARBA" id="ARBA00023170"/>
    </source>
</evidence>
<organism evidence="10 11">
    <name type="scientific">Acyrthosiphon pisum</name>
    <name type="common">Pea aphid</name>
    <dbReference type="NCBI Taxonomy" id="7029"/>
    <lineage>
        <taxon>Eukaryota</taxon>
        <taxon>Metazoa</taxon>
        <taxon>Ecdysozoa</taxon>
        <taxon>Arthropoda</taxon>
        <taxon>Hexapoda</taxon>
        <taxon>Insecta</taxon>
        <taxon>Pterygota</taxon>
        <taxon>Neoptera</taxon>
        <taxon>Paraneoptera</taxon>
        <taxon>Hemiptera</taxon>
        <taxon>Sternorrhyncha</taxon>
        <taxon>Aphidomorpha</taxon>
        <taxon>Aphidoidea</taxon>
        <taxon>Aphididae</taxon>
        <taxon>Macrosiphini</taxon>
        <taxon>Acyrthosiphon</taxon>
    </lineage>
</organism>
<evidence type="ECO:0000256" key="3">
    <source>
        <dbReference type="ARBA" id="ARBA00022692"/>
    </source>
</evidence>
<reference evidence="10" key="2">
    <citation type="submission" date="2022-06" db="UniProtKB">
        <authorList>
            <consortium name="EnsemblMetazoa"/>
        </authorList>
    </citation>
    <scope>IDENTIFICATION</scope>
</reference>
<evidence type="ECO:0000256" key="9">
    <source>
        <dbReference type="SAM" id="Phobius"/>
    </source>
</evidence>
<dbReference type="KEGG" id="api:107883740"/>
<keyword evidence="11" id="KW-1185">Reference proteome</keyword>
<evidence type="ECO:0008006" key="12">
    <source>
        <dbReference type="Google" id="ProtNLM"/>
    </source>
</evidence>
<dbReference type="AlphaFoldDB" id="A0A8R2H6A1"/>
<feature type="transmembrane region" description="Helical" evidence="9">
    <location>
        <begin position="131"/>
        <end position="155"/>
    </location>
</feature>
<evidence type="ECO:0000313" key="10">
    <source>
        <dbReference type="EnsemblMetazoa" id="XP_016659847.2"/>
    </source>
</evidence>
<dbReference type="Proteomes" id="UP000007819">
    <property type="component" value="Chromosome A1"/>
</dbReference>
<keyword evidence="8" id="KW-0807">Transducer</keyword>
<dbReference type="OrthoDB" id="6587656at2759"/>
<dbReference type="Pfam" id="PF02949">
    <property type="entry name" value="7tm_6"/>
    <property type="match status" value="1"/>
</dbReference>
<dbReference type="InterPro" id="IPR004117">
    <property type="entry name" value="7tm6_olfct_rcpt"/>
</dbReference>
<keyword evidence="3 9" id="KW-0812">Transmembrane</keyword>
<keyword evidence="2" id="KW-0716">Sensory transduction</keyword>
<dbReference type="GeneID" id="107883740"/>
<accession>A0A8R2H6A1</accession>
<sequence>MDIQNEKHHVFNIRLANLTGLYQILDPGALKCRGRNVYQFFVAFIALYLLVISMVLFVDCLHLSTYNMSTSLLDFLVTTNSFYACYKMWIVIYRSNEIWDCLSITRYGFTSLGNRKLTGHNILDHWRACSVWYTSLLAVAYFLTMVMYVGCPLAFSDTIIPIKNYDGSIGNYRRNVLNLYFFASDKTYNEYYNTFFVIEALFIAGLVIIYLLFDILLVTLCLGICCQIQMICSAFESIYHSSPSDLHSFEIDNNDEKQIISNERDLIYDQLITIIINHQAVINNKLILRVLQDVDRHLPFERHLGLPFNHEVRFYVAKQQEANRTWHTGSLAGAFGLVHQLVGRLVFFDDGNLHGNFSGIL</sequence>
<evidence type="ECO:0000256" key="6">
    <source>
        <dbReference type="ARBA" id="ARBA00023136"/>
    </source>
</evidence>
<keyword evidence="4" id="KW-0552">Olfaction</keyword>
<protein>
    <recommendedName>
        <fullName evidence="12">Odorant receptor</fullName>
    </recommendedName>
</protein>
<reference evidence="11" key="1">
    <citation type="submission" date="2010-06" db="EMBL/GenBank/DDBJ databases">
        <authorList>
            <person name="Jiang H."/>
            <person name="Abraham K."/>
            <person name="Ali S."/>
            <person name="Alsbrooks S.L."/>
            <person name="Anim B.N."/>
            <person name="Anosike U.S."/>
            <person name="Attaway T."/>
            <person name="Bandaranaike D.P."/>
            <person name="Battles P.K."/>
            <person name="Bell S.N."/>
            <person name="Bell A.V."/>
            <person name="Beltran B."/>
            <person name="Bickham C."/>
            <person name="Bustamante Y."/>
            <person name="Caleb T."/>
            <person name="Canada A."/>
            <person name="Cardenas V."/>
            <person name="Carter K."/>
            <person name="Chacko J."/>
            <person name="Chandrabose M.N."/>
            <person name="Chavez D."/>
            <person name="Chavez A."/>
            <person name="Chen L."/>
            <person name="Chu H.-S."/>
            <person name="Claassen K.J."/>
            <person name="Cockrell R."/>
            <person name="Collins M."/>
            <person name="Cooper J.A."/>
            <person name="Cree A."/>
            <person name="Curry S.M."/>
            <person name="Da Y."/>
            <person name="Dao M.D."/>
            <person name="Das B."/>
            <person name="Davila M.-L."/>
            <person name="Davy-Carroll L."/>
            <person name="Denson S."/>
            <person name="Dinh H."/>
            <person name="Ebong V.E."/>
            <person name="Edwards J.R."/>
            <person name="Egan A."/>
            <person name="El-Daye J."/>
            <person name="Escobedo L."/>
            <person name="Fernandez S."/>
            <person name="Fernando P.R."/>
            <person name="Flagg N."/>
            <person name="Forbes L.D."/>
            <person name="Fowler R.G."/>
            <person name="Fu Q."/>
            <person name="Gabisi R.A."/>
            <person name="Ganer J."/>
            <person name="Garbino Pronczuk A."/>
            <person name="Garcia R.M."/>
            <person name="Garner T."/>
            <person name="Garrett T.E."/>
            <person name="Gonzalez D.A."/>
            <person name="Hamid H."/>
            <person name="Hawkins E.S."/>
            <person name="Hirani K."/>
            <person name="Hogues M.E."/>
            <person name="Hollins B."/>
            <person name="Hsiao C.-H."/>
            <person name="Jabil R."/>
            <person name="James M.L."/>
            <person name="Jhangiani S.N."/>
            <person name="Johnson B."/>
            <person name="Johnson Q."/>
            <person name="Joshi V."/>
            <person name="Kalu J.B."/>
            <person name="Kam C."/>
            <person name="Kashfia A."/>
            <person name="Keebler J."/>
            <person name="Kisamo H."/>
            <person name="Kovar C.L."/>
            <person name="Lago L.A."/>
            <person name="Lai C.-Y."/>
            <person name="Laidlaw J."/>
            <person name="Lara F."/>
            <person name="Le T.-K."/>
            <person name="Lee S.L."/>
            <person name="Legall F.H."/>
            <person name="Lemon S.J."/>
            <person name="Lewis L.R."/>
            <person name="Li B."/>
            <person name="Liu Y."/>
            <person name="Liu Y.-S."/>
            <person name="Lopez J."/>
            <person name="Lozado R.J."/>
            <person name="Lu J."/>
            <person name="Madu R.C."/>
            <person name="Maheshwari M."/>
            <person name="Maheshwari R."/>
            <person name="Malloy K."/>
            <person name="Martinez E."/>
            <person name="Mathew T."/>
            <person name="Mercado I.C."/>
            <person name="Mercado C."/>
            <person name="Meyer B."/>
            <person name="Montgomery K."/>
            <person name="Morgan M.B."/>
            <person name="Munidasa M."/>
            <person name="Nazareth L.V."/>
            <person name="Nelson J."/>
            <person name="Ng B.M."/>
            <person name="Nguyen N.B."/>
            <person name="Nguyen P.Q."/>
            <person name="Nguyen T."/>
            <person name="Obregon M."/>
            <person name="Okwuonu G.O."/>
            <person name="Onwere C.G."/>
            <person name="Orozco G."/>
            <person name="Parra A."/>
            <person name="Patel S."/>
            <person name="Patil S."/>
            <person name="Perez A."/>
            <person name="Perez Y."/>
            <person name="Pham C."/>
            <person name="Primus E.L."/>
            <person name="Pu L.-L."/>
            <person name="Puazo M."/>
            <person name="Qin X."/>
            <person name="Quiroz J.B."/>
            <person name="Reese J."/>
            <person name="Richards S."/>
            <person name="Rives C.M."/>
            <person name="Robberts R."/>
            <person name="Ruiz S.J."/>
            <person name="Ruiz M.J."/>
            <person name="Santibanez J."/>
            <person name="Schneider B.W."/>
            <person name="Sisson I."/>
            <person name="Smith M."/>
            <person name="Sodergren E."/>
            <person name="Song X.-Z."/>
            <person name="Song B.B."/>
            <person name="Summersgill H."/>
            <person name="Thelus R."/>
            <person name="Thornton R.D."/>
            <person name="Trejos Z.Y."/>
            <person name="Usmani K."/>
            <person name="Vattathil S."/>
            <person name="Villasana D."/>
            <person name="Walker D.L."/>
            <person name="Wang S."/>
            <person name="Wang K."/>
            <person name="White C.S."/>
            <person name="Williams A.C."/>
            <person name="Williamson J."/>
            <person name="Wilson K."/>
            <person name="Woghiren I.O."/>
            <person name="Woodworth J.R."/>
            <person name="Worley K.C."/>
            <person name="Wright R.A."/>
            <person name="Wu W."/>
            <person name="Young L."/>
            <person name="Zhang L."/>
            <person name="Zhang J."/>
            <person name="Zhu Y."/>
            <person name="Muzny D.M."/>
            <person name="Weinstock G."/>
            <person name="Gibbs R.A."/>
        </authorList>
    </citation>
    <scope>NUCLEOTIDE SEQUENCE [LARGE SCALE GENOMIC DNA]</scope>
    <source>
        <strain evidence="11">LSR1</strain>
    </source>
</reference>
<keyword evidence="6 9" id="KW-0472">Membrane</keyword>
<dbReference type="EnsemblMetazoa" id="XM_016804358.2">
    <property type="protein sequence ID" value="XP_016659847.2"/>
    <property type="gene ID" value="LOC107883740"/>
</dbReference>
<keyword evidence="5 9" id="KW-1133">Transmembrane helix</keyword>
<dbReference type="RefSeq" id="XP_016659847.2">
    <property type="nucleotide sequence ID" value="XM_016804358.2"/>
</dbReference>